<dbReference type="Proteomes" id="UP000886752">
    <property type="component" value="Unassembled WGS sequence"/>
</dbReference>
<reference evidence="8" key="1">
    <citation type="journal article" date="2021" name="PeerJ">
        <title>Extensive microbial diversity within the chicken gut microbiome revealed by metagenomics and culture.</title>
        <authorList>
            <person name="Gilroy R."/>
            <person name="Ravi A."/>
            <person name="Getino M."/>
            <person name="Pursley I."/>
            <person name="Horton D.L."/>
            <person name="Alikhan N.F."/>
            <person name="Baker D."/>
            <person name="Gharbi K."/>
            <person name="Hall N."/>
            <person name="Watson M."/>
            <person name="Adriaenssens E.M."/>
            <person name="Foster-Nyarko E."/>
            <person name="Jarju S."/>
            <person name="Secka A."/>
            <person name="Antonio M."/>
            <person name="Oren A."/>
            <person name="Chaudhuri R.R."/>
            <person name="La Ragione R."/>
            <person name="Hildebrand F."/>
            <person name="Pallen M.J."/>
        </authorList>
    </citation>
    <scope>NUCLEOTIDE SEQUENCE</scope>
    <source>
        <strain evidence="8">ChiHecec2B26-446</strain>
    </source>
</reference>
<evidence type="ECO:0000256" key="6">
    <source>
        <dbReference type="SAM" id="Phobius"/>
    </source>
</evidence>
<dbReference type="SUPFAM" id="SSF103481">
    <property type="entry name" value="Multidrug resistance efflux transporter EmrE"/>
    <property type="match status" value="2"/>
</dbReference>
<dbReference type="InterPro" id="IPR000620">
    <property type="entry name" value="EamA_dom"/>
</dbReference>
<evidence type="ECO:0000256" key="3">
    <source>
        <dbReference type="ARBA" id="ARBA00022692"/>
    </source>
</evidence>
<evidence type="ECO:0000256" key="1">
    <source>
        <dbReference type="ARBA" id="ARBA00004141"/>
    </source>
</evidence>
<feature type="transmembrane region" description="Helical" evidence="6">
    <location>
        <begin position="77"/>
        <end position="98"/>
    </location>
</feature>
<organism evidence="8 9">
    <name type="scientific">Candidatus Desulfovibrio intestinipullorum</name>
    <dbReference type="NCBI Taxonomy" id="2838536"/>
    <lineage>
        <taxon>Bacteria</taxon>
        <taxon>Pseudomonadati</taxon>
        <taxon>Thermodesulfobacteriota</taxon>
        <taxon>Desulfovibrionia</taxon>
        <taxon>Desulfovibrionales</taxon>
        <taxon>Desulfovibrionaceae</taxon>
        <taxon>Desulfovibrio</taxon>
    </lineage>
</organism>
<feature type="transmembrane region" description="Helical" evidence="6">
    <location>
        <begin position="133"/>
        <end position="151"/>
    </location>
</feature>
<gene>
    <name evidence="8" type="ORF">H9894_03570</name>
</gene>
<proteinExistence type="inferred from homology"/>
<evidence type="ECO:0000256" key="2">
    <source>
        <dbReference type="ARBA" id="ARBA00007362"/>
    </source>
</evidence>
<comment type="subcellular location">
    <subcellularLocation>
        <location evidence="1">Membrane</location>
        <topology evidence="1">Multi-pass membrane protein</topology>
    </subcellularLocation>
</comment>
<dbReference type="InterPro" id="IPR050638">
    <property type="entry name" value="AA-Vitamin_Transporters"/>
</dbReference>
<feature type="domain" description="EamA" evidence="7">
    <location>
        <begin position="16"/>
        <end position="150"/>
    </location>
</feature>
<sequence length="328" mass="35650">MPFRSPCQQKPSRYRALLMLFLVYIAWGSTYLGNKLSLEVAGPFLVSGARNILGGLVLALVLLVRNRKLHCPSLKDVARHCAMAILVVLMTGSFIVWGQTQVTSAVAAIVSSLVPVFMILGGWLCAGEERPTAAQWVGMALGGAGVILLSWTQHEAGTSTLAGMAIVVLADISWVTGSLFMKRHPLSSRLTMMESTSLLLLCGGMEALTVGLLLGEHNALHWEHLRPGVIVGFSWMVLGGSVLAYGCYLWLLQNVATPVAISYEYVTPVIALFLGAFAGGEHISSSMLCACVLIIISVLLVIRHRHGLRVYVRHYLVHRYPPRQHRPG</sequence>
<feature type="domain" description="EamA" evidence="7">
    <location>
        <begin position="162"/>
        <end position="302"/>
    </location>
</feature>
<dbReference type="PANTHER" id="PTHR32322:SF2">
    <property type="entry name" value="EAMA DOMAIN-CONTAINING PROTEIN"/>
    <property type="match status" value="1"/>
</dbReference>
<feature type="transmembrane region" description="Helical" evidence="6">
    <location>
        <begin position="44"/>
        <end position="65"/>
    </location>
</feature>
<evidence type="ECO:0000256" key="4">
    <source>
        <dbReference type="ARBA" id="ARBA00022989"/>
    </source>
</evidence>
<reference evidence="8" key="2">
    <citation type="submission" date="2021-04" db="EMBL/GenBank/DDBJ databases">
        <authorList>
            <person name="Gilroy R."/>
        </authorList>
    </citation>
    <scope>NUCLEOTIDE SEQUENCE</scope>
    <source>
        <strain evidence="8">ChiHecec2B26-446</strain>
    </source>
</reference>
<comment type="similarity">
    <text evidence="2">Belongs to the EamA transporter family.</text>
</comment>
<evidence type="ECO:0000259" key="7">
    <source>
        <dbReference type="Pfam" id="PF00892"/>
    </source>
</evidence>
<protein>
    <submittedName>
        <fullName evidence="8">EamA family transporter</fullName>
    </submittedName>
</protein>
<keyword evidence="3 6" id="KW-0812">Transmembrane</keyword>
<dbReference type="Pfam" id="PF00892">
    <property type="entry name" value="EamA"/>
    <property type="match status" value="2"/>
</dbReference>
<dbReference type="PANTHER" id="PTHR32322">
    <property type="entry name" value="INNER MEMBRANE TRANSPORTER"/>
    <property type="match status" value="1"/>
</dbReference>
<dbReference type="GO" id="GO:0016020">
    <property type="term" value="C:membrane"/>
    <property type="evidence" value="ECO:0007669"/>
    <property type="project" value="UniProtKB-SubCell"/>
</dbReference>
<feature type="transmembrane region" description="Helical" evidence="6">
    <location>
        <begin position="198"/>
        <end position="215"/>
    </location>
</feature>
<dbReference type="InterPro" id="IPR037185">
    <property type="entry name" value="EmrE-like"/>
</dbReference>
<keyword evidence="4 6" id="KW-1133">Transmembrane helix</keyword>
<feature type="transmembrane region" description="Helical" evidence="6">
    <location>
        <begin position="12"/>
        <end position="32"/>
    </location>
</feature>
<evidence type="ECO:0000313" key="9">
    <source>
        <dbReference type="Proteomes" id="UP000886752"/>
    </source>
</evidence>
<evidence type="ECO:0000256" key="5">
    <source>
        <dbReference type="ARBA" id="ARBA00023136"/>
    </source>
</evidence>
<name>A0A9D1PVU8_9BACT</name>
<dbReference type="EMBL" id="DXHV01000040">
    <property type="protein sequence ID" value="HIW00248.1"/>
    <property type="molecule type" value="Genomic_DNA"/>
</dbReference>
<keyword evidence="5 6" id="KW-0472">Membrane</keyword>
<feature type="transmembrane region" description="Helical" evidence="6">
    <location>
        <begin position="157"/>
        <end position="177"/>
    </location>
</feature>
<evidence type="ECO:0000313" key="8">
    <source>
        <dbReference type="EMBL" id="HIW00248.1"/>
    </source>
</evidence>
<feature type="transmembrane region" description="Helical" evidence="6">
    <location>
        <begin position="283"/>
        <end position="302"/>
    </location>
</feature>
<accession>A0A9D1PVU8</accession>
<feature type="transmembrane region" description="Helical" evidence="6">
    <location>
        <begin position="227"/>
        <end position="252"/>
    </location>
</feature>
<feature type="transmembrane region" description="Helical" evidence="6">
    <location>
        <begin position="259"/>
        <end position="277"/>
    </location>
</feature>
<dbReference type="AlphaFoldDB" id="A0A9D1PVU8"/>
<comment type="caution">
    <text evidence="8">The sequence shown here is derived from an EMBL/GenBank/DDBJ whole genome shotgun (WGS) entry which is preliminary data.</text>
</comment>
<feature type="transmembrane region" description="Helical" evidence="6">
    <location>
        <begin position="104"/>
        <end position="126"/>
    </location>
</feature>